<evidence type="ECO:0000259" key="2">
    <source>
        <dbReference type="SMART" id="SM00849"/>
    </source>
</evidence>
<dbReference type="SUPFAM" id="SSF56281">
    <property type="entry name" value="Metallo-hydrolase/oxidoreductase"/>
    <property type="match status" value="1"/>
</dbReference>
<evidence type="ECO:0000313" key="3">
    <source>
        <dbReference type="EMBL" id="CTQ65940.1"/>
    </source>
</evidence>
<name>A0A0M6ZV53_9HYPH</name>
<feature type="signal peptide" evidence="1">
    <location>
        <begin position="1"/>
        <end position="23"/>
    </location>
</feature>
<dbReference type="PANTHER" id="PTHR46018">
    <property type="entry name" value="ZINC PHOSPHODIESTERASE ELAC PROTEIN 1"/>
    <property type="match status" value="1"/>
</dbReference>
<protein>
    <submittedName>
        <fullName evidence="3">Ribonuclease Z</fullName>
        <ecNumber evidence="3">3.1.26.11</ecNumber>
    </submittedName>
</protein>
<reference evidence="4" key="1">
    <citation type="submission" date="2015-07" db="EMBL/GenBank/DDBJ databases">
        <authorList>
            <person name="Rodrigo-Torres Lidia"/>
            <person name="Arahal R.David."/>
        </authorList>
    </citation>
    <scope>NUCLEOTIDE SEQUENCE [LARGE SCALE GENOMIC DNA]</scope>
    <source>
        <strain evidence="4">CECT 5112</strain>
    </source>
</reference>
<proteinExistence type="predicted"/>
<dbReference type="EMBL" id="CXWD01000003">
    <property type="protein sequence ID" value="CTQ65940.1"/>
    <property type="molecule type" value="Genomic_DNA"/>
</dbReference>
<keyword evidence="3" id="KW-0378">Hydrolase</keyword>
<sequence>MFRTLISGLLFSAGALMAQPALAENCLKVTLTGTQGGPPVFQGQAGAGTLVQYGSEENKCNDMRLQFDTGRGTTQRLSQAGVPVGKIDAIFLSHLHSDHTEGLADMMQLRWHFNSGGPKVDLVCSEETKSPLGFSLSCERFATHIGDALINSGEIAQRLAENKKRLPGGPAELINVKDFKPQDEAQEVWSKGDVTVSAIRSTHIPGHASYRVDTPAGSVVIGGDAGNDVRKPPRETSTSGQVEKLAQGADIVVHSTIHPVMGPDGGTGFPPPIYFRQSNATDLGHLARRAGVKHLMLTHLIPPVGAPRQGPYKLPEGALTNEDYTGAVAESGFDGTTIVGQDLVSLTLPVKN</sequence>
<keyword evidence="4" id="KW-1185">Reference proteome</keyword>
<dbReference type="RefSeq" id="WP_008189598.1">
    <property type="nucleotide sequence ID" value="NZ_CXWD01000003.1"/>
</dbReference>
<dbReference type="PANTHER" id="PTHR46018:SF2">
    <property type="entry name" value="ZINC PHOSPHODIESTERASE ELAC PROTEIN 1"/>
    <property type="match status" value="1"/>
</dbReference>
<dbReference type="Proteomes" id="UP000053235">
    <property type="component" value="Unassembled WGS sequence"/>
</dbReference>
<dbReference type="EC" id="3.1.26.11" evidence="3"/>
<dbReference type="Pfam" id="PF23023">
    <property type="entry name" value="Anti-Pycsar_Apyc1"/>
    <property type="match status" value="1"/>
</dbReference>
<dbReference type="STRING" id="388408.LAX5112_00811"/>
<evidence type="ECO:0000256" key="1">
    <source>
        <dbReference type="SAM" id="SignalP"/>
    </source>
</evidence>
<dbReference type="AlphaFoldDB" id="A0A0M6ZV53"/>
<feature type="domain" description="Metallo-beta-lactamase" evidence="2">
    <location>
        <begin position="36"/>
        <end position="258"/>
    </location>
</feature>
<dbReference type="InterPro" id="IPR036866">
    <property type="entry name" value="RibonucZ/Hydroxyglut_hydro"/>
</dbReference>
<dbReference type="SMART" id="SM00849">
    <property type="entry name" value="Lactamase_B"/>
    <property type="match status" value="1"/>
</dbReference>
<dbReference type="GO" id="GO:0042781">
    <property type="term" value="F:3'-tRNA processing endoribonuclease activity"/>
    <property type="evidence" value="ECO:0007669"/>
    <property type="project" value="UniProtKB-EC"/>
</dbReference>
<organism evidence="3 4">
    <name type="scientific">Roseibium alexandrii</name>
    <dbReference type="NCBI Taxonomy" id="388408"/>
    <lineage>
        <taxon>Bacteria</taxon>
        <taxon>Pseudomonadati</taxon>
        <taxon>Pseudomonadota</taxon>
        <taxon>Alphaproteobacteria</taxon>
        <taxon>Hyphomicrobiales</taxon>
        <taxon>Stappiaceae</taxon>
        <taxon>Roseibium</taxon>
    </lineage>
</organism>
<gene>
    <name evidence="3" type="primary">rnz</name>
    <name evidence="3" type="ORF">LAX5112_00811</name>
</gene>
<evidence type="ECO:0000313" key="4">
    <source>
        <dbReference type="Proteomes" id="UP000053235"/>
    </source>
</evidence>
<accession>A0A0M6ZV53</accession>
<keyword evidence="1" id="KW-0732">Signal</keyword>
<dbReference type="Gene3D" id="3.60.15.10">
    <property type="entry name" value="Ribonuclease Z/Hydroxyacylglutathione hydrolase-like"/>
    <property type="match status" value="1"/>
</dbReference>
<dbReference type="InterPro" id="IPR001279">
    <property type="entry name" value="Metallo-B-lactamas"/>
</dbReference>
<dbReference type="OrthoDB" id="9803916at2"/>
<feature type="chain" id="PRO_5005808984" evidence="1">
    <location>
        <begin position="24"/>
        <end position="352"/>
    </location>
</feature>